<sequence>MIVAALTLLSIGAADLLRRFSAHRPLRLTLLIILAVVVVAIGACSDALIPALIAVALAALWMRTMPLDATGPASFWPAIVLGALAAATTALMPARAMPGLIGEVWHLPSPEGEIRFDVAVLAVGVMLFVSESANLVVRAALDREGTWRPADQGGALRGGQLRQPQQAATGFQGGRLIGPLERALVVVLTLATAYPLLAAMLAAKGIVRFPEISKDGETGARAEYFLVGSLVSWVVALGAAFLLWWAVRV</sequence>
<evidence type="ECO:0000256" key="1">
    <source>
        <dbReference type="SAM" id="Phobius"/>
    </source>
</evidence>
<organism evidence="2 3">
    <name type="scientific">Microbacterium esteraromaticum</name>
    <dbReference type="NCBI Taxonomy" id="57043"/>
    <lineage>
        <taxon>Bacteria</taxon>
        <taxon>Bacillati</taxon>
        <taxon>Actinomycetota</taxon>
        <taxon>Actinomycetes</taxon>
        <taxon>Micrococcales</taxon>
        <taxon>Microbacteriaceae</taxon>
        <taxon>Microbacterium</taxon>
    </lineage>
</organism>
<name>A0A1R4KT53_9MICO</name>
<dbReference type="EMBL" id="FUKO01000049">
    <property type="protein sequence ID" value="SJN47551.1"/>
    <property type="molecule type" value="Genomic_DNA"/>
</dbReference>
<reference evidence="2 3" key="1">
    <citation type="submission" date="2017-02" db="EMBL/GenBank/DDBJ databases">
        <authorList>
            <person name="Peterson S.W."/>
        </authorList>
    </citation>
    <scope>NUCLEOTIDE SEQUENCE [LARGE SCALE GENOMIC DNA]</scope>
    <source>
        <strain evidence="2 3">B Mb 05.01</strain>
    </source>
</reference>
<protein>
    <submittedName>
        <fullName evidence="2">Uncharacterized protein</fullName>
    </submittedName>
</protein>
<evidence type="ECO:0000313" key="2">
    <source>
        <dbReference type="EMBL" id="SJN47551.1"/>
    </source>
</evidence>
<feature type="transmembrane region" description="Helical" evidence="1">
    <location>
        <begin position="183"/>
        <end position="204"/>
    </location>
</feature>
<keyword evidence="3" id="KW-1185">Reference proteome</keyword>
<dbReference type="RefSeq" id="WP_087133225.1">
    <property type="nucleotide sequence ID" value="NZ_FUKO01000049.1"/>
</dbReference>
<feature type="transmembrane region" description="Helical" evidence="1">
    <location>
        <begin position="224"/>
        <end position="247"/>
    </location>
</feature>
<evidence type="ECO:0000313" key="3">
    <source>
        <dbReference type="Proteomes" id="UP000196320"/>
    </source>
</evidence>
<keyword evidence="1" id="KW-0812">Transmembrane</keyword>
<feature type="transmembrane region" description="Helical" evidence="1">
    <location>
        <begin position="30"/>
        <end position="61"/>
    </location>
</feature>
<proteinExistence type="predicted"/>
<accession>A0A1R4KT53</accession>
<dbReference type="AlphaFoldDB" id="A0A1R4KT53"/>
<gene>
    <name evidence="2" type="ORF">FM104_16260</name>
</gene>
<keyword evidence="1" id="KW-1133">Transmembrane helix</keyword>
<dbReference type="Proteomes" id="UP000196320">
    <property type="component" value="Unassembled WGS sequence"/>
</dbReference>
<dbReference type="OrthoDB" id="4715924at2"/>
<feature type="transmembrane region" description="Helical" evidence="1">
    <location>
        <begin position="73"/>
        <end position="94"/>
    </location>
</feature>
<keyword evidence="1" id="KW-0472">Membrane</keyword>